<sequence length="202" mass="23146">MYNVHSHPRSGTHYLMAVLNANFIHKPSIWEVAWGHLREANGRKTMAYPLHGLPNTFKENDLPHLYIWRGFEDVAKSILRMPGRFGIHRTDLTVTEFSDTPWGELHVAGTHWAWKIDGETKRGAGSAFSSALPPPEVTPYEYWKHHVSSWLDFSAHRTDVYVVDYDLLVSSFQKTTSDMAAWLGEENREFVDVKEKIGGQPL</sequence>
<protein>
    <recommendedName>
        <fullName evidence="1">Sulfotransferase domain-containing protein</fullName>
    </recommendedName>
</protein>
<organism evidence="2">
    <name type="scientific">marine sediment metagenome</name>
    <dbReference type="NCBI Taxonomy" id="412755"/>
    <lineage>
        <taxon>unclassified sequences</taxon>
        <taxon>metagenomes</taxon>
        <taxon>ecological metagenomes</taxon>
    </lineage>
</organism>
<dbReference type="InterPro" id="IPR000863">
    <property type="entry name" value="Sulfotransferase_dom"/>
</dbReference>
<dbReference type="GO" id="GO:0008146">
    <property type="term" value="F:sulfotransferase activity"/>
    <property type="evidence" value="ECO:0007669"/>
    <property type="project" value="InterPro"/>
</dbReference>
<proteinExistence type="predicted"/>
<dbReference type="SUPFAM" id="SSF52540">
    <property type="entry name" value="P-loop containing nucleoside triphosphate hydrolases"/>
    <property type="match status" value="1"/>
</dbReference>
<evidence type="ECO:0000313" key="2">
    <source>
        <dbReference type="EMBL" id="KKN88905.1"/>
    </source>
</evidence>
<evidence type="ECO:0000259" key="1">
    <source>
        <dbReference type="Pfam" id="PF00685"/>
    </source>
</evidence>
<reference evidence="2" key="1">
    <citation type="journal article" date="2015" name="Nature">
        <title>Complex archaea that bridge the gap between prokaryotes and eukaryotes.</title>
        <authorList>
            <person name="Spang A."/>
            <person name="Saw J.H."/>
            <person name="Jorgensen S.L."/>
            <person name="Zaremba-Niedzwiedzka K."/>
            <person name="Martijn J."/>
            <person name="Lind A.E."/>
            <person name="van Eijk R."/>
            <person name="Schleper C."/>
            <person name="Guy L."/>
            <person name="Ettema T.J."/>
        </authorList>
    </citation>
    <scope>NUCLEOTIDE SEQUENCE</scope>
</reference>
<accession>A0A0F9U6S2</accession>
<dbReference type="InterPro" id="IPR027417">
    <property type="entry name" value="P-loop_NTPase"/>
</dbReference>
<dbReference type="AlphaFoldDB" id="A0A0F9U6S2"/>
<name>A0A0F9U6S2_9ZZZZ</name>
<dbReference type="EMBL" id="LAZR01000125">
    <property type="protein sequence ID" value="KKN88905.1"/>
    <property type="molecule type" value="Genomic_DNA"/>
</dbReference>
<feature type="domain" description="Sulfotransferase" evidence="1">
    <location>
        <begin position="48"/>
        <end position="186"/>
    </location>
</feature>
<gene>
    <name evidence="2" type="ORF">LCGC14_0245120</name>
</gene>
<comment type="caution">
    <text evidence="2">The sequence shown here is derived from an EMBL/GenBank/DDBJ whole genome shotgun (WGS) entry which is preliminary data.</text>
</comment>
<dbReference type="Pfam" id="PF00685">
    <property type="entry name" value="Sulfotransfer_1"/>
    <property type="match status" value="1"/>
</dbReference>
<dbReference type="Gene3D" id="3.40.50.300">
    <property type="entry name" value="P-loop containing nucleotide triphosphate hydrolases"/>
    <property type="match status" value="1"/>
</dbReference>